<evidence type="ECO:0000313" key="3">
    <source>
        <dbReference type="Proteomes" id="UP000293781"/>
    </source>
</evidence>
<name>A0A4Q7UIR1_9ACTN</name>
<proteinExistence type="predicted"/>
<dbReference type="InterPro" id="IPR041129">
    <property type="entry name" value="CdiI_2"/>
</dbReference>
<feature type="domain" description="CdiI immunity protein" evidence="1">
    <location>
        <begin position="9"/>
        <end position="90"/>
    </location>
</feature>
<dbReference type="OrthoDB" id="4827963at2"/>
<keyword evidence="3" id="KW-1185">Reference proteome</keyword>
<dbReference type="Proteomes" id="UP000293781">
    <property type="component" value="Unassembled WGS sequence"/>
</dbReference>
<protein>
    <recommendedName>
        <fullName evidence="1">CdiI immunity protein domain-containing protein</fullName>
    </recommendedName>
</protein>
<dbReference type="Pfam" id="PF18593">
    <property type="entry name" value="CdiI_2"/>
    <property type="match status" value="1"/>
</dbReference>
<comment type="caution">
    <text evidence="2">The sequence shown here is derived from an EMBL/GenBank/DDBJ whole genome shotgun (WGS) entry which is preliminary data.</text>
</comment>
<gene>
    <name evidence="2" type="ORF">EV382_4603</name>
</gene>
<evidence type="ECO:0000259" key="1">
    <source>
        <dbReference type="Pfam" id="PF18593"/>
    </source>
</evidence>
<organism evidence="2 3">
    <name type="scientific">Micromonospora violae</name>
    <dbReference type="NCBI Taxonomy" id="1278207"/>
    <lineage>
        <taxon>Bacteria</taxon>
        <taxon>Bacillati</taxon>
        <taxon>Actinomycetota</taxon>
        <taxon>Actinomycetes</taxon>
        <taxon>Micromonosporales</taxon>
        <taxon>Micromonosporaceae</taxon>
        <taxon>Micromonospora</taxon>
    </lineage>
</organism>
<accession>A0A4Q7UIR1</accession>
<evidence type="ECO:0000313" key="2">
    <source>
        <dbReference type="EMBL" id="RZT81327.1"/>
    </source>
</evidence>
<sequence>MPFETLTYLAQWFHQDYDLLAPTPADLVRDFLATEEPQTVEELRRDLDQLAATDPTEEEVRALWLDHARSSYDPVQHGSSYLEWIRQIREIVAAGS</sequence>
<reference evidence="2 3" key="1">
    <citation type="submission" date="2019-02" db="EMBL/GenBank/DDBJ databases">
        <title>Sequencing the genomes of 1000 actinobacteria strains.</title>
        <authorList>
            <person name="Klenk H.-P."/>
        </authorList>
    </citation>
    <scope>NUCLEOTIDE SEQUENCE [LARGE SCALE GENOMIC DNA]</scope>
    <source>
        <strain evidence="2 3">DSM 45888</strain>
    </source>
</reference>
<dbReference type="EMBL" id="SHKK01000001">
    <property type="protein sequence ID" value="RZT81327.1"/>
    <property type="molecule type" value="Genomic_DNA"/>
</dbReference>
<dbReference type="CDD" id="cd20687">
    <property type="entry name" value="CdiI_Ykris-like"/>
    <property type="match status" value="1"/>
</dbReference>
<dbReference type="RefSeq" id="WP_130404997.1">
    <property type="nucleotide sequence ID" value="NZ_SHKK01000001.1"/>
</dbReference>
<dbReference type="AlphaFoldDB" id="A0A4Q7UIR1"/>